<dbReference type="Proteomes" id="UP000192257">
    <property type="component" value="Unassembled WGS sequence"/>
</dbReference>
<dbReference type="STRING" id="67003.A0A1X0NS84"/>
<keyword evidence="14" id="KW-0966">Cell projection</keyword>
<dbReference type="GO" id="GO:0005868">
    <property type="term" value="C:cytoplasmic dynein complex"/>
    <property type="evidence" value="ECO:0007669"/>
    <property type="project" value="InterPro"/>
</dbReference>
<evidence type="ECO:0000256" key="4">
    <source>
        <dbReference type="ARBA" id="ARBA00006831"/>
    </source>
</evidence>
<dbReference type="Pfam" id="PF05783">
    <property type="entry name" value="DLIC"/>
    <property type="match status" value="1"/>
</dbReference>
<keyword evidence="6" id="KW-0217">Developmental protein</keyword>
<feature type="compositionally biased region" description="Basic and acidic residues" evidence="15">
    <location>
        <begin position="30"/>
        <end position="39"/>
    </location>
</feature>
<keyword evidence="17" id="KW-1185">Reference proteome</keyword>
<evidence type="ECO:0000256" key="3">
    <source>
        <dbReference type="ARBA" id="ARBA00004430"/>
    </source>
</evidence>
<evidence type="ECO:0000256" key="9">
    <source>
        <dbReference type="ARBA" id="ARBA00022794"/>
    </source>
</evidence>
<evidence type="ECO:0000256" key="13">
    <source>
        <dbReference type="ARBA" id="ARBA00023212"/>
    </source>
</evidence>
<dbReference type="EMBL" id="NBCO01000022">
    <property type="protein sequence ID" value="ORC87418.1"/>
    <property type="molecule type" value="Genomic_DNA"/>
</dbReference>
<gene>
    <name evidence="16" type="ORF">TM35_000222170</name>
</gene>
<evidence type="ECO:0000256" key="7">
    <source>
        <dbReference type="ARBA" id="ARBA00022490"/>
    </source>
</evidence>
<keyword evidence="11" id="KW-0969">Cilium</keyword>
<evidence type="ECO:0000256" key="10">
    <source>
        <dbReference type="ARBA" id="ARBA00023017"/>
    </source>
</evidence>
<evidence type="ECO:0000313" key="16">
    <source>
        <dbReference type="EMBL" id="ORC87418.1"/>
    </source>
</evidence>
<comment type="subcellular location">
    <subcellularLocation>
        <location evidence="3">Cytoplasm</location>
        <location evidence="3">Cytoskeleton</location>
        <location evidence="3">Cilium axoneme</location>
    </subcellularLocation>
    <subcellularLocation>
        <location evidence="1">Cytoplasm</location>
        <location evidence="1">Cytoskeleton</location>
        <location evidence="1">Cilium basal body</location>
    </subcellularLocation>
    <subcellularLocation>
        <location evidence="2">Cytoplasm</location>
        <location evidence="2">Cytoskeleton</location>
        <location evidence="2">Microtubule organizing center</location>
        <location evidence="2">Centrosome</location>
    </subcellularLocation>
</comment>
<sequence length="426" mass="47482">MNGQTSTTVKGSNGKLVGSDVEPSSPVHLPVEDPARDENASPVTAENPMMPQVVVDPRKDLWQNIALNTKDNQPTQTEINLLVVGTSGGGKTSVLHRIFSSISTSGSAVSKGSVKLKPTTALDYTFARRTDRHVSQIAHLWELAQGTELSQLCDVVITPDNIHSMLLMIVVDCSDPSTMWETVTYWLKRVDRRMNEIMQKMRAKGSTTPDKLINRCMRTLGVDHPDKDRIRIPGLPIVIVCNKLDAFAGDMPLMKTMVRSMRFLAHLYGAYLIFTAETDASKLRALMNHLVFLVPFDPRLIELDPERGPVLVLPDTDTFADIGDPTVCDMSDFRSTGDAEIDRWKAPFDSLFPPKHVDGRRNSDPFLKRLYDAGENGFGEPAIDAMRKQKDDELEQYRKGASKREKNGTEEKEKGKGKSKKEKEVS</sequence>
<feature type="compositionally biased region" description="Polar residues" evidence="15">
    <location>
        <begin position="1"/>
        <end position="11"/>
    </location>
</feature>
<keyword evidence="13" id="KW-0206">Cytoskeleton</keyword>
<dbReference type="RefSeq" id="XP_028881484.1">
    <property type="nucleotide sequence ID" value="XM_029027264.1"/>
</dbReference>
<reference evidence="16 17" key="1">
    <citation type="submission" date="2017-03" db="EMBL/GenBank/DDBJ databases">
        <title>An alternative strategy for trypanosome survival in the mammalian bloodstream revealed through genome and transcriptome analysis of the ubiquitous bovine parasite Trypanosoma (Megatrypanum) theileri.</title>
        <authorList>
            <person name="Kelly S."/>
            <person name="Ivens A."/>
            <person name="Mott A."/>
            <person name="O'Neill E."/>
            <person name="Emms D."/>
            <person name="Macleod O."/>
            <person name="Voorheis P."/>
            <person name="Matthews J."/>
            <person name="Matthews K."/>
            <person name="Carrington M."/>
        </authorList>
    </citation>
    <scope>NUCLEOTIDE SEQUENCE [LARGE SCALE GENOMIC DNA]</scope>
    <source>
        <strain evidence="16">Edinburgh</strain>
    </source>
</reference>
<dbReference type="InterPro" id="IPR027417">
    <property type="entry name" value="P-loop_NTPase"/>
</dbReference>
<comment type="caution">
    <text evidence="16">The sequence shown here is derived from an EMBL/GenBank/DDBJ whole genome shotgun (WGS) entry which is preliminary data.</text>
</comment>
<feature type="compositionally biased region" description="Basic and acidic residues" evidence="15">
    <location>
        <begin position="385"/>
        <end position="426"/>
    </location>
</feature>
<evidence type="ECO:0000256" key="2">
    <source>
        <dbReference type="ARBA" id="ARBA00004300"/>
    </source>
</evidence>
<comment type="similarity">
    <text evidence="4">Belongs to the dynein light intermediate chain family.</text>
</comment>
<keyword evidence="10" id="KW-0243">Dynein</keyword>
<evidence type="ECO:0000256" key="15">
    <source>
        <dbReference type="SAM" id="MobiDB-lite"/>
    </source>
</evidence>
<dbReference type="InterPro" id="IPR022780">
    <property type="entry name" value="Dynein_light_int_chain"/>
</dbReference>
<dbReference type="GO" id="GO:0005930">
    <property type="term" value="C:axoneme"/>
    <property type="evidence" value="ECO:0007669"/>
    <property type="project" value="UniProtKB-SubCell"/>
</dbReference>
<dbReference type="VEuPathDB" id="TriTrypDB:TM35_000222170"/>
<dbReference type="AlphaFoldDB" id="A0A1X0NS84"/>
<dbReference type="GO" id="GO:0036064">
    <property type="term" value="C:ciliary basal body"/>
    <property type="evidence" value="ECO:0007669"/>
    <property type="project" value="TreeGrafter"/>
</dbReference>
<dbReference type="GO" id="GO:0005813">
    <property type="term" value="C:centrosome"/>
    <property type="evidence" value="ECO:0007669"/>
    <property type="project" value="UniProtKB-SubCell"/>
</dbReference>
<dbReference type="GO" id="GO:0035721">
    <property type="term" value="P:intraciliary retrograde transport"/>
    <property type="evidence" value="ECO:0007669"/>
    <property type="project" value="InterPro"/>
</dbReference>
<keyword evidence="7" id="KW-0963">Cytoplasm</keyword>
<feature type="region of interest" description="Disordered" evidence="15">
    <location>
        <begin position="376"/>
        <end position="426"/>
    </location>
</feature>
<dbReference type="SUPFAM" id="SSF52540">
    <property type="entry name" value="P-loop containing nucleoside triphosphate hydrolases"/>
    <property type="match status" value="1"/>
</dbReference>
<dbReference type="GeneID" id="39987044"/>
<dbReference type="OrthoDB" id="10263060at2759"/>
<dbReference type="Gene3D" id="3.40.50.300">
    <property type="entry name" value="P-loop containing nucleotide triphosphate hydrolases"/>
    <property type="match status" value="1"/>
</dbReference>
<organism evidence="16 17">
    <name type="scientific">Trypanosoma theileri</name>
    <dbReference type="NCBI Taxonomy" id="67003"/>
    <lineage>
        <taxon>Eukaryota</taxon>
        <taxon>Discoba</taxon>
        <taxon>Euglenozoa</taxon>
        <taxon>Kinetoplastea</taxon>
        <taxon>Metakinetoplastina</taxon>
        <taxon>Trypanosomatida</taxon>
        <taxon>Trypanosomatidae</taxon>
        <taxon>Trypanosoma</taxon>
    </lineage>
</organism>
<proteinExistence type="inferred from homology"/>
<evidence type="ECO:0000256" key="8">
    <source>
        <dbReference type="ARBA" id="ARBA00022701"/>
    </source>
</evidence>
<evidence type="ECO:0000256" key="14">
    <source>
        <dbReference type="ARBA" id="ARBA00023273"/>
    </source>
</evidence>
<dbReference type="PANTHER" id="PTHR13236">
    <property type="entry name" value="DYNEIN 2 LIGHT INTERMEDIATE CHAIN, ISOFORM 2"/>
    <property type="match status" value="1"/>
</dbReference>
<evidence type="ECO:0000256" key="12">
    <source>
        <dbReference type="ARBA" id="ARBA00023175"/>
    </source>
</evidence>
<keyword evidence="9" id="KW-0970">Cilium biogenesis/degradation</keyword>
<dbReference type="GO" id="GO:0035735">
    <property type="term" value="P:intraciliary transport involved in cilium assembly"/>
    <property type="evidence" value="ECO:0007669"/>
    <property type="project" value="InterPro"/>
</dbReference>
<evidence type="ECO:0000256" key="11">
    <source>
        <dbReference type="ARBA" id="ARBA00023069"/>
    </source>
</evidence>
<keyword evidence="12" id="KW-0505">Motor protein</keyword>
<dbReference type="GO" id="GO:0045504">
    <property type="term" value="F:dynein heavy chain binding"/>
    <property type="evidence" value="ECO:0007669"/>
    <property type="project" value="TreeGrafter"/>
</dbReference>
<feature type="region of interest" description="Disordered" evidence="15">
    <location>
        <begin position="1"/>
        <end position="45"/>
    </location>
</feature>
<evidence type="ECO:0000256" key="5">
    <source>
        <dbReference type="ARBA" id="ARBA00018863"/>
    </source>
</evidence>
<accession>A0A1X0NS84</accession>
<evidence type="ECO:0000313" key="17">
    <source>
        <dbReference type="Proteomes" id="UP000192257"/>
    </source>
</evidence>
<protein>
    <recommendedName>
        <fullName evidence="5">Cytoplasmic dynein 2 light intermediate chain 1</fullName>
    </recommendedName>
</protein>
<keyword evidence="8" id="KW-0493">Microtubule</keyword>
<evidence type="ECO:0000256" key="1">
    <source>
        <dbReference type="ARBA" id="ARBA00004120"/>
    </source>
</evidence>
<dbReference type="InterPro" id="IPR040045">
    <property type="entry name" value="DYNC2LI1"/>
</dbReference>
<name>A0A1X0NS84_9TRYP</name>
<dbReference type="PANTHER" id="PTHR13236:SF0">
    <property type="entry name" value="CYTOPLASMIC DYNEIN 2 LIGHT INTERMEDIATE CHAIN 1"/>
    <property type="match status" value="1"/>
</dbReference>
<evidence type="ECO:0000256" key="6">
    <source>
        <dbReference type="ARBA" id="ARBA00022473"/>
    </source>
</evidence>
<dbReference type="GO" id="GO:0005874">
    <property type="term" value="C:microtubule"/>
    <property type="evidence" value="ECO:0007669"/>
    <property type="project" value="UniProtKB-KW"/>
</dbReference>